<protein>
    <submittedName>
        <fullName evidence="1">Uncharacterized protein</fullName>
    </submittedName>
</protein>
<evidence type="ECO:0000313" key="1">
    <source>
        <dbReference type="EMBL" id="SDZ46586.1"/>
    </source>
</evidence>
<evidence type="ECO:0000313" key="2">
    <source>
        <dbReference type="Proteomes" id="UP000242415"/>
    </source>
</evidence>
<dbReference type="Proteomes" id="UP000242415">
    <property type="component" value="Unassembled WGS sequence"/>
</dbReference>
<accession>A0A1H3T8M4</accession>
<dbReference type="AlphaFoldDB" id="A0A1H3T8M4"/>
<proteinExistence type="predicted"/>
<dbReference type="RefSeq" id="WP_175543788.1">
    <property type="nucleotide sequence ID" value="NZ_FNPH01000020.1"/>
</dbReference>
<name>A0A1H3T8M4_9ACTN</name>
<keyword evidence="2" id="KW-1185">Reference proteome</keyword>
<gene>
    <name evidence="1" type="ORF">SAMN05444365_1208</name>
</gene>
<sequence>MPTVSKAARVTTKDDAVWRTCPTCGQLAAMAPGALVCDSCAVKPAGSGVWSR</sequence>
<reference evidence="2" key="1">
    <citation type="submission" date="2016-10" db="EMBL/GenBank/DDBJ databases">
        <authorList>
            <person name="Varghese N."/>
            <person name="Submissions S."/>
        </authorList>
    </citation>
    <scope>NUCLEOTIDE SEQUENCE [LARGE SCALE GENOMIC DNA]</scope>
    <source>
        <strain evidence="2">DSM 45245</strain>
    </source>
</reference>
<dbReference type="EMBL" id="FNPH01000020">
    <property type="protein sequence ID" value="SDZ46586.1"/>
    <property type="molecule type" value="Genomic_DNA"/>
</dbReference>
<organism evidence="1 2">
    <name type="scientific">Micromonospora pattaloongensis</name>
    <dbReference type="NCBI Taxonomy" id="405436"/>
    <lineage>
        <taxon>Bacteria</taxon>
        <taxon>Bacillati</taxon>
        <taxon>Actinomycetota</taxon>
        <taxon>Actinomycetes</taxon>
        <taxon>Micromonosporales</taxon>
        <taxon>Micromonosporaceae</taxon>
        <taxon>Micromonospora</taxon>
    </lineage>
</organism>
<dbReference type="STRING" id="405436.SAMN05444365_1208"/>